<dbReference type="Proteomes" id="UP001202831">
    <property type="component" value="Unassembled WGS sequence"/>
</dbReference>
<dbReference type="PANTHER" id="PTHR41521">
    <property type="match status" value="1"/>
</dbReference>
<name>A0ABT0NDK6_9GAMM</name>
<organism evidence="2 3">
    <name type="scientific">Shewanella corallii</name>
    <dbReference type="NCBI Taxonomy" id="560080"/>
    <lineage>
        <taxon>Bacteria</taxon>
        <taxon>Pseudomonadati</taxon>
        <taxon>Pseudomonadota</taxon>
        <taxon>Gammaproteobacteria</taxon>
        <taxon>Alteromonadales</taxon>
        <taxon>Shewanellaceae</taxon>
        <taxon>Shewanella</taxon>
    </lineage>
</organism>
<dbReference type="PANTHER" id="PTHR41521:SF4">
    <property type="entry name" value="BLR0684 PROTEIN"/>
    <property type="match status" value="1"/>
</dbReference>
<dbReference type="SUPFAM" id="SSF54909">
    <property type="entry name" value="Dimeric alpha+beta barrel"/>
    <property type="match status" value="1"/>
</dbReference>
<feature type="domain" description="DUF1330" evidence="1">
    <location>
        <begin position="6"/>
        <end position="95"/>
    </location>
</feature>
<evidence type="ECO:0000313" key="3">
    <source>
        <dbReference type="Proteomes" id="UP001202831"/>
    </source>
</evidence>
<gene>
    <name evidence="2" type="ORF">L2725_22385</name>
</gene>
<dbReference type="InterPro" id="IPR011008">
    <property type="entry name" value="Dimeric_a/b-barrel"/>
</dbReference>
<keyword evidence="3" id="KW-1185">Reference proteome</keyword>
<dbReference type="Gene3D" id="3.30.70.100">
    <property type="match status" value="1"/>
</dbReference>
<dbReference type="EMBL" id="JAKIKT010000016">
    <property type="protein sequence ID" value="MCL2916489.1"/>
    <property type="molecule type" value="Genomic_DNA"/>
</dbReference>
<sequence>MKTLLLIQARVWSLGWTKDYFNNVPGLMHEYGGQYILKATKLELVEGEDEPWQQLLIAEFPTPESAKAFYSSAAYESWKALRQKHGEYRIQLVSG</sequence>
<dbReference type="Pfam" id="PF07045">
    <property type="entry name" value="DUF1330"/>
    <property type="match status" value="1"/>
</dbReference>
<dbReference type="RefSeq" id="WP_249251021.1">
    <property type="nucleotide sequence ID" value="NZ_JAKIKT010000016.1"/>
</dbReference>
<accession>A0ABT0NDK6</accession>
<evidence type="ECO:0000259" key="1">
    <source>
        <dbReference type="Pfam" id="PF07045"/>
    </source>
</evidence>
<proteinExistence type="predicted"/>
<reference evidence="2 3" key="1">
    <citation type="submission" date="2022-01" db="EMBL/GenBank/DDBJ databases">
        <title>Whole genome-based taxonomy of the Shewanellaceae.</title>
        <authorList>
            <person name="Martin-Rodriguez A.J."/>
        </authorList>
    </citation>
    <scope>NUCLEOTIDE SEQUENCE [LARGE SCALE GENOMIC DNA]</scope>
    <source>
        <strain evidence="2 3">DSM 21332</strain>
    </source>
</reference>
<comment type="caution">
    <text evidence="2">The sequence shown here is derived from an EMBL/GenBank/DDBJ whole genome shotgun (WGS) entry which is preliminary data.</text>
</comment>
<evidence type="ECO:0000313" key="2">
    <source>
        <dbReference type="EMBL" id="MCL2916489.1"/>
    </source>
</evidence>
<dbReference type="InterPro" id="IPR010753">
    <property type="entry name" value="DUF1330"/>
</dbReference>
<protein>
    <submittedName>
        <fullName evidence="2">DUF1330 domain-containing protein</fullName>
    </submittedName>
</protein>